<sequence length="149" mass="15970">MGMTCRSWSLSCATCAIRITAPSCCMSSRKKATAISQPKKPETSITPLPSSTWLPVSRKKAPQARRATPPCSRANSHAVLLPTTGLPPSPPPCLLARGWMPLPRLTRTGFLMWALPSSMPSPLPPVWLRKGCARSAPSIPPSSSAPMIR</sequence>
<comment type="caution">
    <text evidence="2">The sequence shown here is derived from an EMBL/GenBank/DDBJ whole genome shotgun (WGS) entry which is preliminary data.</text>
</comment>
<dbReference type="AlphaFoldDB" id="A0A401WZ48"/>
<organism evidence="2 3">
    <name type="scientific">Acetobacter pasteurianus NBRC 3188</name>
    <dbReference type="NCBI Taxonomy" id="1226663"/>
    <lineage>
        <taxon>Bacteria</taxon>
        <taxon>Pseudomonadati</taxon>
        <taxon>Pseudomonadota</taxon>
        <taxon>Alphaproteobacteria</taxon>
        <taxon>Acetobacterales</taxon>
        <taxon>Acetobacteraceae</taxon>
        <taxon>Acetobacter</taxon>
    </lineage>
</organism>
<reference evidence="2 3" key="1">
    <citation type="submission" date="2016-06" db="EMBL/GenBank/DDBJ databases">
        <title>Acetobacter pasteurianus NBRC 3188 whole genome sequencing project.</title>
        <authorList>
            <person name="Matsutani M."/>
            <person name="Shiwa Y."/>
            <person name="Okamoto-Kainuma A."/>
            <person name="Ishikawa M."/>
            <person name="Koizumi Y."/>
            <person name="Yoshikawa H."/>
            <person name="Yakushi T."/>
            <person name="Matsushita K."/>
        </authorList>
    </citation>
    <scope>NUCLEOTIDE SEQUENCE [LARGE SCALE GENOMIC DNA]</scope>
    <source>
        <strain evidence="2 3">NBRC 3188</strain>
    </source>
</reference>
<dbReference type="EMBL" id="BDES01000137">
    <property type="protein sequence ID" value="GCD54618.1"/>
    <property type="molecule type" value="Genomic_DNA"/>
</dbReference>
<evidence type="ECO:0000313" key="3">
    <source>
        <dbReference type="Proteomes" id="UP000287300"/>
    </source>
</evidence>
<dbReference type="Proteomes" id="UP000287300">
    <property type="component" value="Unassembled WGS sequence"/>
</dbReference>
<evidence type="ECO:0000313" key="2">
    <source>
        <dbReference type="EMBL" id="GCD54618.1"/>
    </source>
</evidence>
<protein>
    <submittedName>
        <fullName evidence="2">Uncharacterized protein</fullName>
    </submittedName>
</protein>
<accession>A0A401WZ48</accession>
<feature type="compositionally biased region" description="Polar residues" evidence="1">
    <location>
        <begin position="43"/>
        <end position="54"/>
    </location>
</feature>
<evidence type="ECO:0000256" key="1">
    <source>
        <dbReference type="SAM" id="MobiDB-lite"/>
    </source>
</evidence>
<feature type="region of interest" description="Disordered" evidence="1">
    <location>
        <begin position="35"/>
        <end position="75"/>
    </location>
</feature>
<proteinExistence type="predicted"/>
<gene>
    <name evidence="2" type="ORF">NBRC3188_3315</name>
</gene>
<name>A0A401WZ48_ACEPA</name>